<dbReference type="AlphaFoldDB" id="A0A8H4INP3"/>
<evidence type="ECO:0000256" key="4">
    <source>
        <dbReference type="ARBA" id="ARBA00022989"/>
    </source>
</evidence>
<sequence length="200" mass="22330">MAHDDHPYHPKDTIGRTIKTTMVTAGAGTFVSAIQNTLQKQNYGPMGIFTRTGSTIAVFSTPALLDAMGGVYEFARSASANLRQKDDSWNEAIGGFFGGAMVGLRVRTMPAVLGYGAGLAVILSTFDFCGHALTGYNKDPNVDDFERKQFLRKNYRQPAEQTFEEIGEGRRYLRSWLYEERRRKLLKEKYGYEITAPSAH</sequence>
<dbReference type="OrthoDB" id="1913277at2759"/>
<dbReference type="EMBL" id="WWBZ02000056">
    <property type="protein sequence ID" value="KAF4303637.1"/>
    <property type="molecule type" value="Genomic_DNA"/>
</dbReference>
<dbReference type="GO" id="GO:0006120">
    <property type="term" value="P:mitochondrial electron transport, NADH to ubiquinone"/>
    <property type="evidence" value="ECO:0007669"/>
    <property type="project" value="InterPro"/>
</dbReference>
<organism evidence="7 8">
    <name type="scientific">Botryosphaeria dothidea</name>
    <dbReference type="NCBI Taxonomy" id="55169"/>
    <lineage>
        <taxon>Eukaryota</taxon>
        <taxon>Fungi</taxon>
        <taxon>Dikarya</taxon>
        <taxon>Ascomycota</taxon>
        <taxon>Pezizomycotina</taxon>
        <taxon>Dothideomycetes</taxon>
        <taxon>Dothideomycetes incertae sedis</taxon>
        <taxon>Botryosphaeriales</taxon>
        <taxon>Botryosphaeriaceae</taxon>
        <taxon>Botryosphaeria</taxon>
    </lineage>
</organism>
<evidence type="ECO:0000256" key="3">
    <source>
        <dbReference type="ARBA" id="ARBA00022792"/>
    </source>
</evidence>
<evidence type="ECO:0000256" key="6">
    <source>
        <dbReference type="ARBA" id="ARBA00023136"/>
    </source>
</evidence>
<dbReference type="GO" id="GO:0005743">
    <property type="term" value="C:mitochondrial inner membrane"/>
    <property type="evidence" value="ECO:0007669"/>
    <property type="project" value="UniProtKB-SubCell"/>
</dbReference>
<keyword evidence="5" id="KW-0496">Mitochondrion</keyword>
<dbReference type="Proteomes" id="UP000572817">
    <property type="component" value="Unassembled WGS sequence"/>
</dbReference>
<keyword evidence="8" id="KW-1185">Reference proteome</keyword>
<evidence type="ECO:0000256" key="2">
    <source>
        <dbReference type="ARBA" id="ARBA00022692"/>
    </source>
</evidence>
<proteinExistence type="predicted"/>
<keyword evidence="6" id="KW-0472">Membrane</keyword>
<keyword evidence="2" id="KW-0812">Transmembrane</keyword>
<comment type="caution">
    <text evidence="7">The sequence shown here is derived from an EMBL/GenBank/DDBJ whole genome shotgun (WGS) entry which is preliminary data.</text>
</comment>
<dbReference type="InterPro" id="IPR039205">
    <property type="entry name" value="NDUFA11"/>
</dbReference>
<keyword evidence="4" id="KW-1133">Transmembrane helix</keyword>
<keyword evidence="3" id="KW-0999">Mitochondrion inner membrane</keyword>
<reference evidence="7" key="1">
    <citation type="submission" date="2020-04" db="EMBL/GenBank/DDBJ databases">
        <title>Genome Assembly and Annotation of Botryosphaeria dothidea sdau 11-99, a Latent Pathogen of Apple Fruit Ring Rot in China.</title>
        <authorList>
            <person name="Yu C."/>
            <person name="Diao Y."/>
            <person name="Lu Q."/>
            <person name="Zhao J."/>
            <person name="Cui S."/>
            <person name="Peng C."/>
            <person name="He B."/>
            <person name="Liu H."/>
        </authorList>
    </citation>
    <scope>NUCLEOTIDE SEQUENCE [LARGE SCALE GENOMIC DNA]</scope>
    <source>
        <strain evidence="7">Sdau11-99</strain>
    </source>
</reference>
<evidence type="ECO:0000313" key="8">
    <source>
        <dbReference type="Proteomes" id="UP000572817"/>
    </source>
</evidence>
<evidence type="ECO:0000313" key="7">
    <source>
        <dbReference type="EMBL" id="KAF4303637.1"/>
    </source>
</evidence>
<protein>
    <submittedName>
        <fullName evidence="7">Mitochondrial inner membrane translocase complex subunit Tim17/22</fullName>
    </submittedName>
</protein>
<accession>A0A8H4INP3</accession>
<name>A0A8H4INP3_9PEZI</name>
<comment type="subcellular location">
    <subcellularLocation>
        <location evidence="1">Mitochondrion inner membrane</location>
        <topology evidence="1">Multi-pass membrane protein</topology>
    </subcellularLocation>
</comment>
<evidence type="ECO:0000256" key="1">
    <source>
        <dbReference type="ARBA" id="ARBA00004448"/>
    </source>
</evidence>
<gene>
    <name evidence="7" type="ORF">GTA08_BOTSDO14243</name>
</gene>
<dbReference type="GO" id="GO:0045271">
    <property type="term" value="C:respiratory chain complex I"/>
    <property type="evidence" value="ECO:0007669"/>
    <property type="project" value="InterPro"/>
</dbReference>
<evidence type="ECO:0000256" key="5">
    <source>
        <dbReference type="ARBA" id="ARBA00023128"/>
    </source>
</evidence>
<dbReference type="PANTHER" id="PTHR21382">
    <property type="entry name" value="NADH-UBIQUINONE OXIDOREDUCTASE SUBUNIT"/>
    <property type="match status" value="1"/>
</dbReference>
<dbReference type="PANTHER" id="PTHR21382:SF1">
    <property type="entry name" value="NADH DEHYDROGENASE [UBIQUINONE] 1 ALPHA SUBCOMPLEX SUBUNIT 11"/>
    <property type="match status" value="1"/>
</dbReference>